<organism evidence="1 2">
    <name type="scientific">Elysia marginata</name>
    <dbReference type="NCBI Taxonomy" id="1093978"/>
    <lineage>
        <taxon>Eukaryota</taxon>
        <taxon>Metazoa</taxon>
        <taxon>Spiralia</taxon>
        <taxon>Lophotrochozoa</taxon>
        <taxon>Mollusca</taxon>
        <taxon>Gastropoda</taxon>
        <taxon>Heterobranchia</taxon>
        <taxon>Euthyneura</taxon>
        <taxon>Panpulmonata</taxon>
        <taxon>Sacoglossa</taxon>
        <taxon>Placobranchoidea</taxon>
        <taxon>Plakobranchidae</taxon>
        <taxon>Elysia</taxon>
    </lineage>
</organism>
<keyword evidence="2" id="KW-1185">Reference proteome</keyword>
<accession>A0AAV4GRR8</accession>
<evidence type="ECO:0000313" key="2">
    <source>
        <dbReference type="Proteomes" id="UP000762676"/>
    </source>
</evidence>
<proteinExistence type="predicted"/>
<evidence type="ECO:0000313" key="1">
    <source>
        <dbReference type="EMBL" id="GFR87969.1"/>
    </source>
</evidence>
<name>A0AAV4GRR8_9GAST</name>
<dbReference type="AlphaFoldDB" id="A0AAV4GRR8"/>
<reference evidence="1 2" key="1">
    <citation type="journal article" date="2021" name="Elife">
        <title>Chloroplast acquisition without the gene transfer in kleptoplastic sea slugs, Plakobranchus ocellatus.</title>
        <authorList>
            <person name="Maeda T."/>
            <person name="Takahashi S."/>
            <person name="Yoshida T."/>
            <person name="Shimamura S."/>
            <person name="Takaki Y."/>
            <person name="Nagai Y."/>
            <person name="Toyoda A."/>
            <person name="Suzuki Y."/>
            <person name="Arimoto A."/>
            <person name="Ishii H."/>
            <person name="Satoh N."/>
            <person name="Nishiyama T."/>
            <person name="Hasebe M."/>
            <person name="Maruyama T."/>
            <person name="Minagawa J."/>
            <person name="Obokata J."/>
            <person name="Shigenobu S."/>
        </authorList>
    </citation>
    <scope>NUCLEOTIDE SEQUENCE [LARGE SCALE GENOMIC DNA]</scope>
</reference>
<comment type="caution">
    <text evidence="1">The sequence shown here is derived from an EMBL/GenBank/DDBJ whole genome shotgun (WGS) entry which is preliminary data.</text>
</comment>
<dbReference type="EMBL" id="BMAT01005129">
    <property type="protein sequence ID" value="GFR87969.1"/>
    <property type="molecule type" value="Genomic_DNA"/>
</dbReference>
<protein>
    <submittedName>
        <fullName evidence="1">Uncharacterized protein</fullName>
    </submittedName>
</protein>
<dbReference type="Proteomes" id="UP000762676">
    <property type="component" value="Unassembled WGS sequence"/>
</dbReference>
<gene>
    <name evidence="1" type="ORF">ElyMa_002505700</name>
</gene>
<sequence length="134" mass="15462">MNTQLNRRFYGLLGKYGIDKVSACLVASAGRTESSRELTDDEAKWFCNEGYRLLLESDHESKKDKKRKQLIAMSYSIGEDPQFVKEWCEKYGVGSGDNRETREFNEYTLQELYALVVKFQKVVDDRIKSVGSNI</sequence>